<organism evidence="7 8">
    <name type="scientific">Aspergillus pseudoustus</name>
    <dbReference type="NCBI Taxonomy" id="1810923"/>
    <lineage>
        <taxon>Eukaryota</taxon>
        <taxon>Fungi</taxon>
        <taxon>Dikarya</taxon>
        <taxon>Ascomycota</taxon>
        <taxon>Pezizomycotina</taxon>
        <taxon>Eurotiomycetes</taxon>
        <taxon>Eurotiomycetidae</taxon>
        <taxon>Eurotiales</taxon>
        <taxon>Aspergillaceae</taxon>
        <taxon>Aspergillus</taxon>
        <taxon>Aspergillus subgen. Nidulantes</taxon>
    </lineage>
</organism>
<dbReference type="PROSITE" id="PS00463">
    <property type="entry name" value="ZN2_CY6_FUNGAL_1"/>
    <property type="match status" value="1"/>
</dbReference>
<evidence type="ECO:0000313" key="7">
    <source>
        <dbReference type="EMBL" id="KAL2847741.1"/>
    </source>
</evidence>
<dbReference type="SUPFAM" id="SSF57701">
    <property type="entry name" value="Zn2/Cys6 DNA-binding domain"/>
    <property type="match status" value="1"/>
</dbReference>
<keyword evidence="2" id="KW-0238">DNA-binding</keyword>
<dbReference type="CDD" id="cd00067">
    <property type="entry name" value="GAL4"/>
    <property type="match status" value="1"/>
</dbReference>
<dbReference type="InterPro" id="IPR036864">
    <property type="entry name" value="Zn2-C6_fun-type_DNA-bd_sf"/>
</dbReference>
<gene>
    <name evidence="7" type="ORF">BJY01DRAFT_246642</name>
</gene>
<dbReference type="InterPro" id="IPR001138">
    <property type="entry name" value="Zn2Cys6_DnaBD"/>
</dbReference>
<evidence type="ECO:0000256" key="5">
    <source>
        <dbReference type="SAM" id="MobiDB-lite"/>
    </source>
</evidence>
<accession>A0ABR4K5Z9</accession>
<evidence type="ECO:0000256" key="1">
    <source>
        <dbReference type="ARBA" id="ARBA00023015"/>
    </source>
</evidence>
<sequence length="232" mass="25284">MSRARGSLACENCRRRRIKCNQLRPRCSQCARAGLPCSGYRAPIDLIFQDQTATVARKFRKEVKLAEVQPDVDCLCVITSPSSSSSSSSSPLSSTPPSSHPPSPPSFSLTVVTPTTYVEEIAWKYFFTNFNITRSTPFAIPEPWLTGSSCGLGSVTSVGLAAMAIIRQDPNMMELARRNYSSALRNLARAVQDPQEVIKGPTTTTSFNMSMFEMIISDGPDTAVVSKFASLL</sequence>
<feature type="domain" description="Zn(2)-C6 fungal-type" evidence="6">
    <location>
        <begin position="9"/>
        <end position="38"/>
    </location>
</feature>
<keyword evidence="4" id="KW-0539">Nucleus</keyword>
<name>A0ABR4K5Z9_9EURO</name>
<keyword evidence="1" id="KW-0805">Transcription regulation</keyword>
<evidence type="ECO:0000256" key="2">
    <source>
        <dbReference type="ARBA" id="ARBA00023125"/>
    </source>
</evidence>
<keyword evidence="8" id="KW-1185">Reference proteome</keyword>
<keyword evidence="3" id="KW-0804">Transcription</keyword>
<feature type="region of interest" description="Disordered" evidence="5">
    <location>
        <begin position="81"/>
        <end position="106"/>
    </location>
</feature>
<evidence type="ECO:0000256" key="4">
    <source>
        <dbReference type="ARBA" id="ARBA00023242"/>
    </source>
</evidence>
<dbReference type="Gene3D" id="4.10.240.10">
    <property type="entry name" value="Zn(2)-C6 fungal-type DNA-binding domain"/>
    <property type="match status" value="1"/>
</dbReference>
<reference evidence="7 8" key="1">
    <citation type="submission" date="2024-07" db="EMBL/GenBank/DDBJ databases">
        <title>Section-level genome sequencing and comparative genomics of Aspergillus sections Usti and Cavernicolus.</title>
        <authorList>
            <consortium name="Lawrence Berkeley National Laboratory"/>
            <person name="Nybo J.L."/>
            <person name="Vesth T.C."/>
            <person name="Theobald S."/>
            <person name="Frisvad J.C."/>
            <person name="Larsen T.O."/>
            <person name="Kjaerboelling I."/>
            <person name="Rothschild-Mancinelli K."/>
            <person name="Lyhne E.K."/>
            <person name="Kogle M.E."/>
            <person name="Barry K."/>
            <person name="Clum A."/>
            <person name="Na H."/>
            <person name="Ledsgaard L."/>
            <person name="Lin J."/>
            <person name="Lipzen A."/>
            <person name="Kuo A."/>
            <person name="Riley R."/>
            <person name="Mondo S."/>
            <person name="Labutti K."/>
            <person name="Haridas S."/>
            <person name="Pangalinan J."/>
            <person name="Salamov A.A."/>
            <person name="Simmons B.A."/>
            <person name="Magnuson J.K."/>
            <person name="Chen J."/>
            <person name="Drula E."/>
            <person name="Henrissat B."/>
            <person name="Wiebenga A."/>
            <person name="Lubbers R.J."/>
            <person name="Gomes A.C."/>
            <person name="Makela M.R."/>
            <person name="Stajich J."/>
            <person name="Grigoriev I.V."/>
            <person name="Mortensen U.H."/>
            <person name="De Vries R.P."/>
            <person name="Baker S.E."/>
            <person name="Andersen M.R."/>
        </authorList>
    </citation>
    <scope>NUCLEOTIDE SEQUENCE [LARGE SCALE GENOMIC DNA]</scope>
    <source>
        <strain evidence="7 8">CBS 123904</strain>
    </source>
</reference>
<dbReference type="PANTHER" id="PTHR38791">
    <property type="entry name" value="ZN(II)2CYS6 TRANSCRIPTION FACTOR (EUROFUNG)-RELATED-RELATED"/>
    <property type="match status" value="1"/>
</dbReference>
<evidence type="ECO:0000313" key="8">
    <source>
        <dbReference type="Proteomes" id="UP001610446"/>
    </source>
</evidence>
<dbReference type="PROSITE" id="PS50048">
    <property type="entry name" value="ZN2_CY6_FUNGAL_2"/>
    <property type="match status" value="1"/>
</dbReference>
<dbReference type="Proteomes" id="UP001610446">
    <property type="component" value="Unassembled WGS sequence"/>
</dbReference>
<proteinExistence type="predicted"/>
<feature type="compositionally biased region" description="Low complexity" evidence="5">
    <location>
        <begin position="81"/>
        <end position="97"/>
    </location>
</feature>
<protein>
    <recommendedName>
        <fullName evidence="6">Zn(2)-C6 fungal-type domain-containing protein</fullName>
    </recommendedName>
</protein>
<dbReference type="InterPro" id="IPR053175">
    <property type="entry name" value="DHMBA_Reg_Transcription_Factor"/>
</dbReference>
<comment type="caution">
    <text evidence="7">The sequence shown here is derived from an EMBL/GenBank/DDBJ whole genome shotgun (WGS) entry which is preliminary data.</text>
</comment>
<evidence type="ECO:0000259" key="6">
    <source>
        <dbReference type="PROSITE" id="PS50048"/>
    </source>
</evidence>
<evidence type="ECO:0000256" key="3">
    <source>
        <dbReference type="ARBA" id="ARBA00023163"/>
    </source>
</evidence>
<dbReference type="Pfam" id="PF00172">
    <property type="entry name" value="Zn_clus"/>
    <property type="match status" value="1"/>
</dbReference>
<dbReference type="EMBL" id="JBFXLU010000054">
    <property type="protein sequence ID" value="KAL2847741.1"/>
    <property type="molecule type" value="Genomic_DNA"/>
</dbReference>
<dbReference type="SMART" id="SM00066">
    <property type="entry name" value="GAL4"/>
    <property type="match status" value="1"/>
</dbReference>